<name>A0ABQ1W622_9BACT</name>
<dbReference type="InterPro" id="IPR013783">
    <property type="entry name" value="Ig-like_fold"/>
</dbReference>
<dbReference type="EMBL" id="BMFP01000003">
    <property type="protein sequence ID" value="GGG13912.1"/>
    <property type="molecule type" value="Genomic_DNA"/>
</dbReference>
<dbReference type="Gene3D" id="2.60.40.10">
    <property type="entry name" value="Immunoglobulins"/>
    <property type="match status" value="2"/>
</dbReference>
<dbReference type="Pfam" id="PF18962">
    <property type="entry name" value="Por_Secre_tail"/>
    <property type="match status" value="1"/>
</dbReference>
<organism evidence="3 4">
    <name type="scientific">Pontibacter amylolyticus</name>
    <dbReference type="NCBI Taxonomy" id="1424080"/>
    <lineage>
        <taxon>Bacteria</taxon>
        <taxon>Pseudomonadati</taxon>
        <taxon>Bacteroidota</taxon>
        <taxon>Cytophagia</taxon>
        <taxon>Cytophagales</taxon>
        <taxon>Hymenobacteraceae</taxon>
        <taxon>Pontibacter</taxon>
    </lineage>
</organism>
<evidence type="ECO:0000313" key="3">
    <source>
        <dbReference type="EMBL" id="GGG13912.1"/>
    </source>
</evidence>
<dbReference type="InterPro" id="IPR026444">
    <property type="entry name" value="Secre_tail"/>
</dbReference>
<evidence type="ECO:0000259" key="2">
    <source>
        <dbReference type="Pfam" id="PF18962"/>
    </source>
</evidence>
<keyword evidence="4" id="KW-1185">Reference proteome</keyword>
<reference evidence="4" key="1">
    <citation type="journal article" date="2019" name="Int. J. Syst. Evol. Microbiol.">
        <title>The Global Catalogue of Microorganisms (GCM) 10K type strain sequencing project: providing services to taxonomists for standard genome sequencing and annotation.</title>
        <authorList>
            <consortium name="The Broad Institute Genomics Platform"/>
            <consortium name="The Broad Institute Genome Sequencing Center for Infectious Disease"/>
            <person name="Wu L."/>
            <person name="Ma J."/>
        </authorList>
    </citation>
    <scope>NUCLEOTIDE SEQUENCE [LARGE SCALE GENOMIC DNA]</scope>
    <source>
        <strain evidence="4">CGMCC 1.12749</strain>
    </source>
</reference>
<evidence type="ECO:0000256" key="1">
    <source>
        <dbReference type="SAM" id="MobiDB-lite"/>
    </source>
</evidence>
<sequence length="836" mass="86823">MTTTVTGTSTEPAGTSIQVYAGGTAVGSPTTVNQNGFWTVTGLSIPQGTAFTARATAPGGTQSPDSEPVTATAQTSAEGLTINSPILEAATTISGTGPGGTQLTLYIDGTPFTPISIPENGSWSITGFSRSEIFPGAEISATVTATGQCESELAESVIVECEPLTTTFTVSSSTPATICGGSTPVVVNLAASQLGVIYTLLADGEVSGASVMGTGDAITITSGPISNTTNANRDVVLSVRARRVTGATGESLPASCEAILTETITRSVLPQAPTNYTVTPLTSNVCAGSAVTLQLSTSASGYTYQLLNEATGELVGTPIAGTGSAINLSTGPVNFNASYSVVITNNANQCVLTDAGRYTANISGPAIDRPVFATNDRVCIGGPAVINVSTQANTSYLYDVFQVAPGGSATQIANDLQGTGNIIAVPSAALNTPGTYSFYVEVSSPSCPARRVLQTATVEVTNNPGIANAGEDATVCGTEAVLAAQSAAPGVGTWSIVTKPAGSTDPTFANVNNPNSTVSGLVSGIYEFRWSVVTTCGGTPTPAVEDIVRITVNCEASYVVLPPKYRDEYMSGDTLAYTVDTDGGITAATLLSGSLPPGFILSPTNGNITVGNPDLLVTGIYQLSIRLVDSLGDVTDVVLTIVIDEDSPIIIPLPVELVYFTATVRNNQAHLEWLTASELDNDRFEIERSLDARSFEKVGTVKGKGTASLETKYQFTDRTPVQGTVYYRLKQVDIDGQFAYSNVIAVNAMGLARELATQAYPNPFQDVIKVTLMAPESQVTVMTIYDMNGRRVLNKELPLDAGLNRLELNLEQLQSGMYILKVVGAGMESTTRIMKN</sequence>
<dbReference type="NCBIfam" id="TIGR04183">
    <property type="entry name" value="Por_Secre_tail"/>
    <property type="match status" value="1"/>
</dbReference>
<feature type="domain" description="Secretion system C-terminal sorting" evidence="2">
    <location>
        <begin position="760"/>
        <end position="832"/>
    </location>
</feature>
<feature type="region of interest" description="Disordered" evidence="1">
    <location>
        <begin position="53"/>
        <end position="73"/>
    </location>
</feature>
<evidence type="ECO:0000313" key="4">
    <source>
        <dbReference type="Proteomes" id="UP000634043"/>
    </source>
</evidence>
<protein>
    <recommendedName>
        <fullName evidence="2">Secretion system C-terminal sorting domain-containing protein</fullName>
    </recommendedName>
</protein>
<feature type="compositionally biased region" description="Polar residues" evidence="1">
    <location>
        <begin position="59"/>
        <end position="73"/>
    </location>
</feature>
<accession>A0ABQ1W622</accession>
<dbReference type="Proteomes" id="UP000634043">
    <property type="component" value="Unassembled WGS sequence"/>
</dbReference>
<comment type="caution">
    <text evidence="3">The sequence shown here is derived from an EMBL/GenBank/DDBJ whole genome shotgun (WGS) entry which is preliminary data.</text>
</comment>
<gene>
    <name evidence="3" type="ORF">GCM10011323_17920</name>
</gene>
<proteinExistence type="predicted"/>